<keyword evidence="3" id="KW-1185">Reference proteome</keyword>
<reference evidence="2 3" key="1">
    <citation type="submission" date="2019-03" db="EMBL/GenBank/DDBJ databases">
        <title>Genomic Encyclopedia of Type Strains, Phase IV (KMG-IV): sequencing the most valuable type-strain genomes for metagenomic binning, comparative biology and taxonomic classification.</title>
        <authorList>
            <person name="Goeker M."/>
        </authorList>
    </citation>
    <scope>NUCLEOTIDE SEQUENCE [LARGE SCALE GENOMIC DNA]</scope>
    <source>
        <strain evidence="2 3">DSM 45934</strain>
    </source>
</reference>
<evidence type="ECO:0000313" key="2">
    <source>
        <dbReference type="EMBL" id="TCO56929.1"/>
    </source>
</evidence>
<feature type="region of interest" description="Disordered" evidence="1">
    <location>
        <begin position="1"/>
        <end position="40"/>
    </location>
</feature>
<evidence type="ECO:0000313" key="3">
    <source>
        <dbReference type="Proteomes" id="UP000295680"/>
    </source>
</evidence>
<gene>
    <name evidence="2" type="ORF">EV192_106404</name>
</gene>
<comment type="caution">
    <text evidence="2">The sequence shown here is derived from an EMBL/GenBank/DDBJ whole genome shotgun (WGS) entry which is preliminary data.</text>
</comment>
<feature type="region of interest" description="Disordered" evidence="1">
    <location>
        <begin position="108"/>
        <end position="129"/>
    </location>
</feature>
<name>A0A4R2JK78_9PSEU</name>
<protein>
    <submittedName>
        <fullName evidence="2">Uncharacterized protein</fullName>
    </submittedName>
</protein>
<evidence type="ECO:0000256" key="1">
    <source>
        <dbReference type="SAM" id="MobiDB-lite"/>
    </source>
</evidence>
<sequence length="156" mass="16427">MLVTACGSDKPADGVASAGGASVASTSASASQSGDGRQYAQCMRDHGVDIPDPDPNGQMGDLAKIDRDSQAFKTAAEACQKFLPYGGDLSKIDSKMLDQLRGFTQCLRDHGMDVPDPDPNSPSLGLDQMKNIDRDNPAVQKAFKACKDKIPGRPGQ</sequence>
<dbReference type="EMBL" id="SLWS01000006">
    <property type="protein sequence ID" value="TCO56929.1"/>
    <property type="molecule type" value="Genomic_DNA"/>
</dbReference>
<dbReference type="AlphaFoldDB" id="A0A4R2JK78"/>
<dbReference type="Proteomes" id="UP000295680">
    <property type="component" value="Unassembled WGS sequence"/>
</dbReference>
<organism evidence="2 3">
    <name type="scientific">Actinocrispum wychmicini</name>
    <dbReference type="NCBI Taxonomy" id="1213861"/>
    <lineage>
        <taxon>Bacteria</taxon>
        <taxon>Bacillati</taxon>
        <taxon>Actinomycetota</taxon>
        <taxon>Actinomycetes</taxon>
        <taxon>Pseudonocardiales</taxon>
        <taxon>Pseudonocardiaceae</taxon>
        <taxon>Actinocrispum</taxon>
    </lineage>
</organism>
<feature type="compositionally biased region" description="Low complexity" evidence="1">
    <location>
        <begin position="13"/>
        <end position="36"/>
    </location>
</feature>
<proteinExistence type="predicted"/>
<accession>A0A4R2JK78</accession>